<dbReference type="EMBL" id="LAZR01007672">
    <property type="protein sequence ID" value="KKM83713.1"/>
    <property type="molecule type" value="Genomic_DNA"/>
</dbReference>
<comment type="caution">
    <text evidence="8">The sequence shown here is derived from an EMBL/GenBank/DDBJ whole genome shotgun (WGS) entry which is preliminary data.</text>
</comment>
<accession>A0A0F9KP63</accession>
<keyword evidence="5 6" id="KW-0472">Membrane</keyword>
<organism evidence="8">
    <name type="scientific">marine sediment metagenome</name>
    <dbReference type="NCBI Taxonomy" id="412755"/>
    <lineage>
        <taxon>unclassified sequences</taxon>
        <taxon>metagenomes</taxon>
        <taxon>ecological metagenomes</taxon>
    </lineage>
</organism>
<protein>
    <recommendedName>
        <fullName evidence="7">Major facilitator superfamily (MFS) profile domain-containing protein</fullName>
    </recommendedName>
</protein>
<evidence type="ECO:0000256" key="6">
    <source>
        <dbReference type="SAM" id="Phobius"/>
    </source>
</evidence>
<dbReference type="PANTHER" id="PTHR23513:SF6">
    <property type="entry name" value="MAJOR FACILITATOR SUPERFAMILY ASSOCIATED DOMAIN-CONTAINING PROTEIN"/>
    <property type="match status" value="1"/>
</dbReference>
<comment type="subcellular location">
    <subcellularLocation>
        <location evidence="1">Cell membrane</location>
        <topology evidence="1">Multi-pass membrane protein</topology>
    </subcellularLocation>
</comment>
<dbReference type="Pfam" id="PF07690">
    <property type="entry name" value="MFS_1"/>
    <property type="match status" value="1"/>
</dbReference>
<name>A0A0F9KP63_9ZZZZ</name>
<evidence type="ECO:0000256" key="5">
    <source>
        <dbReference type="ARBA" id="ARBA00023136"/>
    </source>
</evidence>
<dbReference type="Gene3D" id="1.20.1250.20">
    <property type="entry name" value="MFS general substrate transporter like domains"/>
    <property type="match status" value="1"/>
</dbReference>
<feature type="transmembrane region" description="Helical" evidence="6">
    <location>
        <begin position="254"/>
        <end position="275"/>
    </location>
</feature>
<proteinExistence type="predicted"/>
<keyword evidence="4 6" id="KW-1133">Transmembrane helix</keyword>
<dbReference type="InterPro" id="IPR036259">
    <property type="entry name" value="MFS_trans_sf"/>
</dbReference>
<dbReference type="GO" id="GO:0022857">
    <property type="term" value="F:transmembrane transporter activity"/>
    <property type="evidence" value="ECO:0007669"/>
    <property type="project" value="InterPro"/>
</dbReference>
<dbReference type="InterPro" id="IPR011701">
    <property type="entry name" value="MFS"/>
</dbReference>
<feature type="transmembrane region" description="Helical" evidence="6">
    <location>
        <begin position="26"/>
        <end position="51"/>
    </location>
</feature>
<evidence type="ECO:0000256" key="3">
    <source>
        <dbReference type="ARBA" id="ARBA00022692"/>
    </source>
</evidence>
<feature type="transmembrane region" description="Helical" evidence="6">
    <location>
        <begin position="322"/>
        <end position="343"/>
    </location>
</feature>
<gene>
    <name evidence="8" type="ORF">LCGC14_1306570</name>
</gene>
<dbReference type="CDD" id="cd06173">
    <property type="entry name" value="MFS_MefA_like"/>
    <property type="match status" value="1"/>
</dbReference>
<sequence>MPIAGVVADKVNRKTLILVVDSSQAFATFLLLVLFQFGLANISIVFIFIGLRSIFQAFHLPTVNAIIPSMVPKEKLTKINGINFLFTGVVQFIAPFFGALLYMFLSMSLLLWVDVITFFIALIPLLKITIPSVKRINHSKDEVMKSSFVQEFKLGLKTLKLVPGLITMIILSMLLNFILMPANTLMPLFIKNNHGGGVGHLAFVQMILTTGTIVGAIFTSIKKKWNNKIRAIFTALLSALIGYILFALTPSGSFLFMSIGAVILGFNLPIINSLFQTFIQTTVPADKMGRVASIDNTLSSAISPLAALLSGPLALLIGIQPLFIFCGLAGLVFTIAFWCFTGIRKIDLDNKLELEKISNQIDDLIIE</sequence>
<feature type="transmembrane region" description="Helical" evidence="6">
    <location>
        <begin position="109"/>
        <end position="130"/>
    </location>
</feature>
<feature type="domain" description="Major facilitator superfamily (MFS) profile" evidence="7">
    <location>
        <begin position="1"/>
        <end position="345"/>
    </location>
</feature>
<dbReference type="PROSITE" id="PS50850">
    <property type="entry name" value="MFS"/>
    <property type="match status" value="1"/>
</dbReference>
<dbReference type="InterPro" id="IPR020846">
    <property type="entry name" value="MFS_dom"/>
</dbReference>
<feature type="transmembrane region" description="Helical" evidence="6">
    <location>
        <begin position="161"/>
        <end position="180"/>
    </location>
</feature>
<reference evidence="8" key="1">
    <citation type="journal article" date="2015" name="Nature">
        <title>Complex archaea that bridge the gap between prokaryotes and eukaryotes.</title>
        <authorList>
            <person name="Spang A."/>
            <person name="Saw J.H."/>
            <person name="Jorgensen S.L."/>
            <person name="Zaremba-Niedzwiedzka K."/>
            <person name="Martijn J."/>
            <person name="Lind A.E."/>
            <person name="van Eijk R."/>
            <person name="Schleper C."/>
            <person name="Guy L."/>
            <person name="Ettema T.J."/>
        </authorList>
    </citation>
    <scope>NUCLEOTIDE SEQUENCE</scope>
</reference>
<feature type="transmembrane region" description="Helical" evidence="6">
    <location>
        <begin position="200"/>
        <end position="219"/>
    </location>
</feature>
<evidence type="ECO:0000313" key="8">
    <source>
        <dbReference type="EMBL" id="KKM83713.1"/>
    </source>
</evidence>
<dbReference type="AlphaFoldDB" id="A0A0F9KP63"/>
<dbReference type="SUPFAM" id="SSF103473">
    <property type="entry name" value="MFS general substrate transporter"/>
    <property type="match status" value="1"/>
</dbReference>
<keyword evidence="3 6" id="KW-0812">Transmembrane</keyword>
<feature type="transmembrane region" description="Helical" evidence="6">
    <location>
        <begin position="231"/>
        <end position="248"/>
    </location>
</feature>
<evidence type="ECO:0000256" key="2">
    <source>
        <dbReference type="ARBA" id="ARBA00022475"/>
    </source>
</evidence>
<feature type="transmembrane region" description="Helical" evidence="6">
    <location>
        <begin position="296"/>
        <end position="316"/>
    </location>
</feature>
<evidence type="ECO:0000256" key="4">
    <source>
        <dbReference type="ARBA" id="ARBA00022989"/>
    </source>
</evidence>
<feature type="transmembrane region" description="Helical" evidence="6">
    <location>
        <begin position="82"/>
        <end position="103"/>
    </location>
</feature>
<keyword evidence="2" id="KW-1003">Cell membrane</keyword>
<dbReference type="GO" id="GO:0005886">
    <property type="term" value="C:plasma membrane"/>
    <property type="evidence" value="ECO:0007669"/>
    <property type="project" value="UniProtKB-SubCell"/>
</dbReference>
<evidence type="ECO:0000256" key="1">
    <source>
        <dbReference type="ARBA" id="ARBA00004651"/>
    </source>
</evidence>
<evidence type="ECO:0000259" key="7">
    <source>
        <dbReference type="PROSITE" id="PS50850"/>
    </source>
</evidence>
<dbReference type="PANTHER" id="PTHR23513">
    <property type="entry name" value="INTEGRAL MEMBRANE EFFLUX PROTEIN-RELATED"/>
    <property type="match status" value="1"/>
</dbReference>